<dbReference type="InterPro" id="IPR004046">
    <property type="entry name" value="GST_C"/>
</dbReference>
<dbReference type="InterPro" id="IPR004045">
    <property type="entry name" value="Glutathione_S-Trfase_N"/>
</dbReference>
<dbReference type="AlphaFoldDB" id="A0A0F5VGE7"/>
<name>A0A0F5VGE7_9GAMM</name>
<dbReference type="Gene3D" id="1.20.1050.10">
    <property type="match status" value="1"/>
</dbReference>
<reference evidence="3 4" key="1">
    <citation type="submission" date="2014-12" db="EMBL/GenBank/DDBJ databases">
        <title>Mercury Reductase activity and rhizosphere competence traits in the genome of root associated Photobacterium halotolerans MELD1.</title>
        <authorList>
            <person name="Mathew D.C."/>
            <person name="Huang C.-C."/>
        </authorList>
    </citation>
    <scope>NUCLEOTIDE SEQUENCE [LARGE SCALE GENOMIC DNA]</scope>
    <source>
        <strain evidence="3 4">MELD1</strain>
    </source>
</reference>
<evidence type="ECO:0000313" key="3">
    <source>
        <dbReference type="EMBL" id="KKD01251.1"/>
    </source>
</evidence>
<dbReference type="PANTHER" id="PTHR44051:SF21">
    <property type="entry name" value="GLUTATHIONE S-TRANSFERASE FAMILY PROTEIN"/>
    <property type="match status" value="1"/>
</dbReference>
<dbReference type="PROSITE" id="PS50404">
    <property type="entry name" value="GST_NTER"/>
    <property type="match status" value="1"/>
</dbReference>
<evidence type="ECO:0000313" key="4">
    <source>
        <dbReference type="Proteomes" id="UP000033633"/>
    </source>
</evidence>
<proteinExistence type="inferred from homology"/>
<dbReference type="GO" id="GO:0016740">
    <property type="term" value="F:transferase activity"/>
    <property type="evidence" value="ECO:0007669"/>
    <property type="project" value="UniProtKB-KW"/>
</dbReference>
<keyword evidence="3" id="KW-0808">Transferase</keyword>
<dbReference type="PATRIC" id="fig|265726.11.peg.2319"/>
<dbReference type="SFLD" id="SFLDG01150">
    <property type="entry name" value="Main.1:_Beta-like"/>
    <property type="match status" value="1"/>
</dbReference>
<organism evidence="3 4">
    <name type="scientific">Photobacterium halotolerans</name>
    <dbReference type="NCBI Taxonomy" id="265726"/>
    <lineage>
        <taxon>Bacteria</taxon>
        <taxon>Pseudomonadati</taxon>
        <taxon>Pseudomonadota</taxon>
        <taxon>Gammaproteobacteria</taxon>
        <taxon>Vibrionales</taxon>
        <taxon>Vibrionaceae</taxon>
        <taxon>Photobacterium</taxon>
    </lineage>
</organism>
<dbReference type="SUPFAM" id="SSF47616">
    <property type="entry name" value="GST C-terminal domain-like"/>
    <property type="match status" value="1"/>
</dbReference>
<dbReference type="InterPro" id="IPR036282">
    <property type="entry name" value="Glutathione-S-Trfase_C_sf"/>
</dbReference>
<dbReference type="Gene3D" id="3.40.30.10">
    <property type="entry name" value="Glutaredoxin"/>
    <property type="match status" value="1"/>
</dbReference>
<feature type="domain" description="GST N-terminal" evidence="2">
    <location>
        <begin position="2"/>
        <end position="83"/>
    </location>
</feature>
<gene>
    <name evidence="3" type="ORF">KY46_04775</name>
</gene>
<dbReference type="InterPro" id="IPR040079">
    <property type="entry name" value="Glutathione_S-Trfase"/>
</dbReference>
<dbReference type="OrthoDB" id="9797500at2"/>
<evidence type="ECO:0000259" key="2">
    <source>
        <dbReference type="PROSITE" id="PS50404"/>
    </source>
</evidence>
<sequence length="217" mass="24001">MGHELILFHSPHTRSSSVLILLNELDVPFQLNVLNMLMGENRQPDYLAINPLGKVPALLDNGALITDQVAIYLHLADLFSSGELVPGLSDPLRGPYLRWMLYYSACFEPAVCDKAMGWVPSAQKISPYGDYDTVIQVLIEQLSAGPYLLGERFTAADLLWATALKYCTAFGSVEPDPVITQYLARVTVRPSFAHAEALDTRLAVEHEDERLAQKAAN</sequence>
<keyword evidence="4" id="KW-1185">Reference proteome</keyword>
<dbReference type="SUPFAM" id="SSF52833">
    <property type="entry name" value="Thioredoxin-like"/>
    <property type="match status" value="1"/>
</dbReference>
<evidence type="ECO:0000256" key="1">
    <source>
        <dbReference type="RuleBase" id="RU003494"/>
    </source>
</evidence>
<dbReference type="CDD" id="cd03046">
    <property type="entry name" value="GST_N_GTT1_like"/>
    <property type="match status" value="1"/>
</dbReference>
<comment type="caution">
    <text evidence="3">The sequence shown here is derived from an EMBL/GenBank/DDBJ whole genome shotgun (WGS) entry which is preliminary data.</text>
</comment>
<accession>A0A0F5VGE7</accession>
<comment type="similarity">
    <text evidence="1">Belongs to the GST superfamily.</text>
</comment>
<dbReference type="Pfam" id="PF00043">
    <property type="entry name" value="GST_C"/>
    <property type="match status" value="1"/>
</dbReference>
<dbReference type="SFLD" id="SFLDS00019">
    <property type="entry name" value="Glutathione_Transferase_(cytos"/>
    <property type="match status" value="1"/>
</dbReference>
<dbReference type="EMBL" id="JWYV01000002">
    <property type="protein sequence ID" value="KKD01251.1"/>
    <property type="molecule type" value="Genomic_DNA"/>
</dbReference>
<protein>
    <submittedName>
        <fullName evidence="3">Glutathione S-transferase</fullName>
    </submittedName>
</protein>
<dbReference type="STRING" id="265726.KY46_04775"/>
<dbReference type="Proteomes" id="UP000033633">
    <property type="component" value="Unassembled WGS sequence"/>
</dbReference>
<dbReference type="Pfam" id="PF02798">
    <property type="entry name" value="GST_N"/>
    <property type="match status" value="1"/>
</dbReference>
<dbReference type="PANTHER" id="PTHR44051">
    <property type="entry name" value="GLUTATHIONE S-TRANSFERASE-RELATED"/>
    <property type="match status" value="1"/>
</dbReference>
<dbReference type="CDD" id="cd03207">
    <property type="entry name" value="GST_C_8"/>
    <property type="match status" value="1"/>
</dbReference>
<dbReference type="SFLD" id="SFLDG00358">
    <property type="entry name" value="Main_(cytGST)"/>
    <property type="match status" value="1"/>
</dbReference>
<dbReference type="InterPro" id="IPR036249">
    <property type="entry name" value="Thioredoxin-like_sf"/>
</dbReference>